<evidence type="ECO:0000313" key="2">
    <source>
        <dbReference type="Proteomes" id="UP001283361"/>
    </source>
</evidence>
<dbReference type="AlphaFoldDB" id="A0AAE1EEA2"/>
<organism evidence="1 2">
    <name type="scientific">Elysia crispata</name>
    <name type="common">lettuce slug</name>
    <dbReference type="NCBI Taxonomy" id="231223"/>
    <lineage>
        <taxon>Eukaryota</taxon>
        <taxon>Metazoa</taxon>
        <taxon>Spiralia</taxon>
        <taxon>Lophotrochozoa</taxon>
        <taxon>Mollusca</taxon>
        <taxon>Gastropoda</taxon>
        <taxon>Heterobranchia</taxon>
        <taxon>Euthyneura</taxon>
        <taxon>Panpulmonata</taxon>
        <taxon>Sacoglossa</taxon>
        <taxon>Placobranchoidea</taxon>
        <taxon>Plakobranchidae</taxon>
        <taxon>Elysia</taxon>
    </lineage>
</organism>
<dbReference type="Proteomes" id="UP001283361">
    <property type="component" value="Unassembled WGS sequence"/>
</dbReference>
<gene>
    <name evidence="1" type="ORF">RRG08_023370</name>
</gene>
<keyword evidence="2" id="KW-1185">Reference proteome</keyword>
<dbReference type="EMBL" id="JAWDGP010000113">
    <property type="protein sequence ID" value="KAK3803655.1"/>
    <property type="molecule type" value="Genomic_DNA"/>
</dbReference>
<reference evidence="1" key="1">
    <citation type="journal article" date="2023" name="G3 (Bethesda)">
        <title>A reference genome for the long-term kleptoplast-retaining sea slug Elysia crispata morphotype clarki.</title>
        <authorList>
            <person name="Eastman K.E."/>
            <person name="Pendleton A.L."/>
            <person name="Shaikh M.A."/>
            <person name="Suttiyut T."/>
            <person name="Ogas R."/>
            <person name="Tomko P."/>
            <person name="Gavelis G."/>
            <person name="Widhalm J.R."/>
            <person name="Wisecaver J.H."/>
        </authorList>
    </citation>
    <scope>NUCLEOTIDE SEQUENCE</scope>
    <source>
        <strain evidence="1">ECLA1</strain>
    </source>
</reference>
<name>A0AAE1EEA2_9GAST</name>
<comment type="caution">
    <text evidence="1">The sequence shown here is derived from an EMBL/GenBank/DDBJ whole genome shotgun (WGS) entry which is preliminary data.</text>
</comment>
<proteinExistence type="predicted"/>
<sequence length="196" mass="21523">MGARSCALKTDGILVETEQCRSWWEHVRHDHSFVSNSGHPPWLALCVSSTASDASCKPPFRECSRQPQLTPTPLCYGATRCDSAHLSDLQLRQECCPLPSLDAAVCSFPACWIDQLDLAISGQQCVCHSVCVRTRPRRRRWMGYEPALHHVVTRACGEDLSTELTIQGTNTGQVAPNICTAISIKSIVGGSQLRCN</sequence>
<protein>
    <submittedName>
        <fullName evidence="1">Uncharacterized protein</fullName>
    </submittedName>
</protein>
<accession>A0AAE1EEA2</accession>
<evidence type="ECO:0000313" key="1">
    <source>
        <dbReference type="EMBL" id="KAK3803655.1"/>
    </source>
</evidence>